<feature type="transmembrane region" description="Helical" evidence="5">
    <location>
        <begin position="42"/>
        <end position="65"/>
    </location>
</feature>
<protein>
    <submittedName>
        <fullName evidence="6">Uncharacterized protein</fullName>
    </submittedName>
</protein>
<dbReference type="InterPro" id="IPR000276">
    <property type="entry name" value="GPCR_Rhodpsn"/>
</dbReference>
<evidence type="ECO:0000256" key="4">
    <source>
        <dbReference type="ARBA" id="ARBA00023136"/>
    </source>
</evidence>
<evidence type="ECO:0000256" key="1">
    <source>
        <dbReference type="ARBA" id="ARBA00004370"/>
    </source>
</evidence>
<keyword evidence="7" id="KW-1185">Reference proteome</keyword>
<reference evidence="6 7" key="1">
    <citation type="submission" date="2019-10" db="EMBL/GenBank/DDBJ databases">
        <title>Assembly and Annotation for the nematode Trichostrongylus colubriformis.</title>
        <authorList>
            <person name="Martin J."/>
        </authorList>
    </citation>
    <scope>NUCLEOTIDE SEQUENCE [LARGE SCALE GENOMIC DNA]</scope>
    <source>
        <strain evidence="6">G859</strain>
        <tissue evidence="6">Whole worm</tissue>
    </source>
</reference>
<dbReference type="EMBL" id="WIXE01007301">
    <property type="protein sequence ID" value="KAK5980548.1"/>
    <property type="molecule type" value="Genomic_DNA"/>
</dbReference>
<dbReference type="InterPro" id="IPR019424">
    <property type="entry name" value="7TM_GPCR_Srsx"/>
</dbReference>
<keyword evidence="3 5" id="KW-1133">Transmembrane helix</keyword>
<feature type="transmembrane region" description="Helical" evidence="5">
    <location>
        <begin position="86"/>
        <end position="105"/>
    </location>
</feature>
<evidence type="ECO:0000256" key="2">
    <source>
        <dbReference type="ARBA" id="ARBA00022692"/>
    </source>
</evidence>
<sequence length="132" mass="14662">MLSCSFLCAHVTDAVWGWLAQDDELILFCNPPLGLPPAPTRVLIVSNNCISCVVVIVYAAIIIFVKVKGDSEAFHANHMIVRRLQIILLVFICSWFATTFGTNILRVFGLSEHTMTICLSNFVSLQSSERFA</sequence>
<dbReference type="GO" id="GO:0016020">
    <property type="term" value="C:membrane"/>
    <property type="evidence" value="ECO:0007669"/>
    <property type="project" value="UniProtKB-SubCell"/>
</dbReference>
<dbReference type="Proteomes" id="UP001331761">
    <property type="component" value="Unassembled WGS sequence"/>
</dbReference>
<dbReference type="SMART" id="SM01381">
    <property type="entry name" value="7TM_GPCR_Srsx"/>
    <property type="match status" value="1"/>
</dbReference>
<gene>
    <name evidence="6" type="ORF">GCK32_019283</name>
</gene>
<evidence type="ECO:0000313" key="6">
    <source>
        <dbReference type="EMBL" id="KAK5980548.1"/>
    </source>
</evidence>
<comment type="caution">
    <text evidence="6">The sequence shown here is derived from an EMBL/GenBank/DDBJ whole genome shotgun (WGS) entry which is preliminary data.</text>
</comment>
<comment type="subcellular location">
    <subcellularLocation>
        <location evidence="1">Membrane</location>
    </subcellularLocation>
</comment>
<dbReference type="GO" id="GO:0004930">
    <property type="term" value="F:G protein-coupled receptor activity"/>
    <property type="evidence" value="ECO:0007669"/>
    <property type="project" value="InterPro"/>
</dbReference>
<keyword evidence="4 5" id="KW-0472">Membrane</keyword>
<evidence type="ECO:0000256" key="5">
    <source>
        <dbReference type="SAM" id="Phobius"/>
    </source>
</evidence>
<evidence type="ECO:0000256" key="3">
    <source>
        <dbReference type="ARBA" id="ARBA00022989"/>
    </source>
</evidence>
<keyword evidence="2 5" id="KW-0812">Transmembrane</keyword>
<dbReference type="AlphaFoldDB" id="A0AAN8G4C9"/>
<accession>A0AAN8G4C9</accession>
<proteinExistence type="predicted"/>
<dbReference type="Pfam" id="PF10320">
    <property type="entry name" value="7TM_GPCR_Srsx"/>
    <property type="match status" value="1"/>
</dbReference>
<organism evidence="6 7">
    <name type="scientific">Trichostrongylus colubriformis</name>
    <name type="common">Black scour worm</name>
    <dbReference type="NCBI Taxonomy" id="6319"/>
    <lineage>
        <taxon>Eukaryota</taxon>
        <taxon>Metazoa</taxon>
        <taxon>Ecdysozoa</taxon>
        <taxon>Nematoda</taxon>
        <taxon>Chromadorea</taxon>
        <taxon>Rhabditida</taxon>
        <taxon>Rhabditina</taxon>
        <taxon>Rhabditomorpha</taxon>
        <taxon>Strongyloidea</taxon>
        <taxon>Trichostrongylidae</taxon>
        <taxon>Trichostrongylus</taxon>
    </lineage>
</organism>
<evidence type="ECO:0000313" key="7">
    <source>
        <dbReference type="Proteomes" id="UP001331761"/>
    </source>
</evidence>
<name>A0AAN8G4C9_TRICO</name>